<reference evidence="3" key="1">
    <citation type="journal article" date="2019" name="Int. J. Syst. Evol. Microbiol.">
        <title>The Global Catalogue of Microorganisms (GCM) 10K type strain sequencing project: providing services to taxonomists for standard genome sequencing and annotation.</title>
        <authorList>
            <consortium name="The Broad Institute Genomics Platform"/>
            <consortium name="The Broad Institute Genome Sequencing Center for Infectious Disease"/>
            <person name="Wu L."/>
            <person name="Ma J."/>
        </authorList>
    </citation>
    <scope>NUCLEOTIDE SEQUENCE [LARGE SCALE GENOMIC DNA]</scope>
    <source>
        <strain evidence="3">CCM 8391</strain>
    </source>
</reference>
<gene>
    <name evidence="2" type="ORF">ACFQE5_12530</name>
</gene>
<dbReference type="InterPro" id="IPR050266">
    <property type="entry name" value="AB_hydrolase_sf"/>
</dbReference>
<dbReference type="Gene3D" id="3.40.50.1820">
    <property type="entry name" value="alpha/beta hydrolase"/>
    <property type="match status" value="1"/>
</dbReference>
<feature type="domain" description="AB hydrolase-1" evidence="1">
    <location>
        <begin position="31"/>
        <end position="134"/>
    </location>
</feature>
<evidence type="ECO:0000313" key="2">
    <source>
        <dbReference type="EMBL" id="MFC5995038.1"/>
    </source>
</evidence>
<evidence type="ECO:0000259" key="1">
    <source>
        <dbReference type="Pfam" id="PF00561"/>
    </source>
</evidence>
<organism evidence="2 3">
    <name type="scientific">Pseudonocardia hispaniensis</name>
    <dbReference type="NCBI Taxonomy" id="904933"/>
    <lineage>
        <taxon>Bacteria</taxon>
        <taxon>Bacillati</taxon>
        <taxon>Actinomycetota</taxon>
        <taxon>Actinomycetes</taxon>
        <taxon>Pseudonocardiales</taxon>
        <taxon>Pseudonocardiaceae</taxon>
        <taxon>Pseudonocardia</taxon>
    </lineage>
</organism>
<protein>
    <submittedName>
        <fullName evidence="2">Alpha/beta fold hydrolase</fullName>
    </submittedName>
</protein>
<keyword evidence="2" id="KW-0378">Hydrolase</keyword>
<name>A0ABW1J2L3_9PSEU</name>
<dbReference type="RefSeq" id="WP_379585049.1">
    <property type="nucleotide sequence ID" value="NZ_JBHSQW010000025.1"/>
</dbReference>
<dbReference type="PANTHER" id="PTHR43798">
    <property type="entry name" value="MONOACYLGLYCEROL LIPASE"/>
    <property type="match status" value="1"/>
</dbReference>
<dbReference type="PANTHER" id="PTHR43798:SF33">
    <property type="entry name" value="HYDROLASE, PUTATIVE (AFU_ORTHOLOGUE AFUA_2G14860)-RELATED"/>
    <property type="match status" value="1"/>
</dbReference>
<dbReference type="Proteomes" id="UP001596302">
    <property type="component" value="Unassembled WGS sequence"/>
</dbReference>
<dbReference type="EMBL" id="JBHSQW010000025">
    <property type="protein sequence ID" value="MFC5995038.1"/>
    <property type="molecule type" value="Genomic_DNA"/>
</dbReference>
<dbReference type="GO" id="GO:0016787">
    <property type="term" value="F:hydrolase activity"/>
    <property type="evidence" value="ECO:0007669"/>
    <property type="project" value="UniProtKB-KW"/>
</dbReference>
<keyword evidence="3" id="KW-1185">Reference proteome</keyword>
<comment type="caution">
    <text evidence="2">The sequence shown here is derived from an EMBL/GenBank/DDBJ whole genome shotgun (WGS) entry which is preliminary data.</text>
</comment>
<dbReference type="InterPro" id="IPR000073">
    <property type="entry name" value="AB_hydrolase_1"/>
</dbReference>
<sequence length="296" mass="32529">MDDMTQTISVPHLGTSTVGYRFGKPYNPALPTLVLTNSFTTSVDLYRPQFADESLSDITNLLAIEPYGHGETRATYDQFTYWDTAIANLQVLDALQIPEAFVLGTSQGGWIAARMAMLSPKRIKGIIPLGTSMDHESAQSRELGCWDGIEFCTPSIDALAGSVGDDWVVQDEFVDAVLQAGLGDSVSAEDRDFWLAAYRKHYTGDAGRHRLRVSTINLRDRDGLHARLDGIRCPVLWMHGTADAVYSVRNAERTIPLFVNSVGAELMVVEGGQHFLSASDPDAVNAATTEFIARWR</sequence>
<dbReference type="InterPro" id="IPR029058">
    <property type="entry name" value="AB_hydrolase_fold"/>
</dbReference>
<evidence type="ECO:0000313" key="3">
    <source>
        <dbReference type="Proteomes" id="UP001596302"/>
    </source>
</evidence>
<proteinExistence type="predicted"/>
<dbReference type="SUPFAM" id="SSF53474">
    <property type="entry name" value="alpha/beta-Hydrolases"/>
    <property type="match status" value="1"/>
</dbReference>
<accession>A0ABW1J2L3</accession>
<dbReference type="Pfam" id="PF00561">
    <property type="entry name" value="Abhydrolase_1"/>
    <property type="match status" value="1"/>
</dbReference>